<feature type="region of interest" description="Disordered" evidence="2">
    <location>
        <begin position="290"/>
        <end position="321"/>
    </location>
</feature>
<dbReference type="PANTHER" id="PTHR14758">
    <property type="entry name" value="AGAP005440-PA"/>
    <property type="match status" value="1"/>
</dbReference>
<dbReference type="InterPro" id="IPR025739">
    <property type="entry name" value="FAM110_N"/>
</dbReference>
<dbReference type="Pfam" id="PF14160">
    <property type="entry name" value="FAM110_C"/>
    <property type="match status" value="1"/>
</dbReference>
<feature type="compositionally biased region" description="Basic and acidic residues" evidence="2">
    <location>
        <begin position="299"/>
        <end position="311"/>
    </location>
</feature>
<evidence type="ECO:0000256" key="2">
    <source>
        <dbReference type="SAM" id="MobiDB-lite"/>
    </source>
</evidence>
<feature type="domain" description="Centrosome-associated FAM110 N-terminal" evidence="4">
    <location>
        <begin position="27"/>
        <end position="59"/>
    </location>
</feature>
<evidence type="ECO:0000313" key="5">
    <source>
        <dbReference type="EMBL" id="CAE1314313.1"/>
    </source>
</evidence>
<dbReference type="Pfam" id="PF14161">
    <property type="entry name" value="FAM110_N"/>
    <property type="match status" value="1"/>
</dbReference>
<organism evidence="5 6">
    <name type="scientific">Acanthosepion pharaonis</name>
    <name type="common">Pharaoh cuttlefish</name>
    <name type="synonym">Sepia pharaonis</name>
    <dbReference type="NCBI Taxonomy" id="158019"/>
    <lineage>
        <taxon>Eukaryota</taxon>
        <taxon>Metazoa</taxon>
        <taxon>Spiralia</taxon>
        <taxon>Lophotrochozoa</taxon>
        <taxon>Mollusca</taxon>
        <taxon>Cephalopoda</taxon>
        <taxon>Coleoidea</taxon>
        <taxon>Decapodiformes</taxon>
        <taxon>Sepiida</taxon>
        <taxon>Sepiina</taxon>
        <taxon>Sepiidae</taxon>
        <taxon>Acanthosepion</taxon>
    </lineage>
</organism>
<evidence type="ECO:0008006" key="7">
    <source>
        <dbReference type="Google" id="ProtNLM"/>
    </source>
</evidence>
<dbReference type="EMBL" id="CAHIKZ030004708">
    <property type="protein sequence ID" value="CAE1314313.1"/>
    <property type="molecule type" value="Genomic_DNA"/>
</dbReference>
<comment type="caution">
    <text evidence="5">The sequence shown here is derived from an EMBL/GenBank/DDBJ whole genome shotgun (WGS) entry which is preliminary data.</text>
</comment>
<evidence type="ECO:0000313" key="6">
    <source>
        <dbReference type="Proteomes" id="UP000597762"/>
    </source>
</evidence>
<accession>A0A812E189</accession>
<evidence type="ECO:0000259" key="3">
    <source>
        <dbReference type="Pfam" id="PF14160"/>
    </source>
</evidence>
<dbReference type="AlphaFoldDB" id="A0A812E189"/>
<dbReference type="OrthoDB" id="10028183at2759"/>
<name>A0A812E189_ACAPH</name>
<gene>
    <name evidence="5" type="ORF">SPHA_65285</name>
</gene>
<dbReference type="Proteomes" id="UP000597762">
    <property type="component" value="Unassembled WGS sequence"/>
</dbReference>
<sequence>MIATNPHFSERMSCINCGFHVFFFPAATPSNRRSAVELLEESKSQYVKSSSVLDTKQSLMQMATDNISSNRRLSHPVTNQPLRAKSEYDLSQLKTSEEFSSPSFLGCSNPSLMDIDCSTTESDGQLNQRLTNGVLKLDTSLRPTQQMDEMGSSIHSKSLPMTTSMIDQLEDLPLPNSATVDDIVDMLPEKITQHFQNPPLQRNSEGVVLRRQKRPIHRSQSDVTYLHTRTSDIPSMGSRLSRASVELEKFFNEMGIDRTILDPMLRQQEESVQKDADFFETLSSLDSPDTRSICSGISRSEKGQSDVETLDRQQNSPQNTSIVERNARIIKWLCNVKKARSQSAN</sequence>
<feature type="domain" description="Centrosome-associated FAM110 C-terminal" evidence="3">
    <location>
        <begin position="236"/>
        <end position="339"/>
    </location>
</feature>
<keyword evidence="6" id="KW-1185">Reference proteome</keyword>
<feature type="compositionally biased region" description="Polar residues" evidence="2">
    <location>
        <begin position="312"/>
        <end position="321"/>
    </location>
</feature>
<protein>
    <recommendedName>
        <fullName evidence="7">Centrosome-associated FAM110 C-terminal domain-containing protein</fullName>
    </recommendedName>
</protein>
<evidence type="ECO:0000256" key="1">
    <source>
        <dbReference type="ARBA" id="ARBA00010576"/>
    </source>
</evidence>
<dbReference type="PANTHER" id="PTHR14758:SF1">
    <property type="entry name" value="CENTROSOME-ASSOCIATED FAM110 C-TERMINAL DOMAIN-CONTAINING PROTEIN"/>
    <property type="match status" value="1"/>
</dbReference>
<evidence type="ECO:0000259" key="4">
    <source>
        <dbReference type="Pfam" id="PF14161"/>
    </source>
</evidence>
<dbReference type="InterPro" id="IPR025741">
    <property type="entry name" value="FAM110_C"/>
</dbReference>
<reference evidence="5" key="1">
    <citation type="submission" date="2021-01" db="EMBL/GenBank/DDBJ databases">
        <authorList>
            <person name="Li R."/>
            <person name="Bekaert M."/>
        </authorList>
    </citation>
    <scope>NUCLEOTIDE SEQUENCE</scope>
    <source>
        <strain evidence="5">Farmed</strain>
    </source>
</reference>
<dbReference type="InterPro" id="IPR025740">
    <property type="entry name" value="FAM110"/>
</dbReference>
<comment type="similarity">
    <text evidence="1">Belongs to the FAM110 family.</text>
</comment>
<proteinExistence type="inferred from homology"/>